<name>A0ABS2QZ98_9BACI</name>
<evidence type="ECO:0000256" key="5">
    <source>
        <dbReference type="ARBA" id="ARBA00023015"/>
    </source>
</evidence>
<dbReference type="Pfam" id="PF04552">
    <property type="entry name" value="Sigma54_DBD"/>
    <property type="match status" value="1"/>
</dbReference>
<keyword evidence="12" id="KW-1185">Reference proteome</keyword>
<gene>
    <name evidence="11" type="ORF">JOC83_003380</name>
</gene>
<comment type="similarity">
    <text evidence="1">Belongs to the sigma-54 factor family.</text>
</comment>
<keyword evidence="5" id="KW-0805">Transcription regulation</keyword>
<dbReference type="EMBL" id="JAFBFC010000007">
    <property type="protein sequence ID" value="MBM7704523.1"/>
    <property type="molecule type" value="Genomic_DNA"/>
</dbReference>
<dbReference type="PANTHER" id="PTHR32248">
    <property type="entry name" value="RNA POLYMERASE SIGMA-54 FACTOR"/>
    <property type="match status" value="1"/>
</dbReference>
<dbReference type="Proteomes" id="UP000809829">
    <property type="component" value="Unassembled WGS sequence"/>
</dbReference>
<dbReference type="PROSITE" id="PS50044">
    <property type="entry name" value="SIGMA54_3"/>
    <property type="match status" value="1"/>
</dbReference>
<evidence type="ECO:0000256" key="4">
    <source>
        <dbReference type="ARBA" id="ARBA00022695"/>
    </source>
</evidence>
<dbReference type="Gene3D" id="1.10.10.1330">
    <property type="entry name" value="RNA polymerase sigma-54 factor, core-binding domain"/>
    <property type="match status" value="1"/>
</dbReference>
<keyword evidence="7" id="KW-0238">DNA-binding</keyword>
<evidence type="ECO:0000256" key="8">
    <source>
        <dbReference type="ARBA" id="ARBA00023163"/>
    </source>
</evidence>
<dbReference type="InterPro" id="IPR000394">
    <property type="entry name" value="RNA_pol_sigma_54"/>
</dbReference>
<dbReference type="Pfam" id="PF00309">
    <property type="entry name" value="Sigma54_AID"/>
    <property type="match status" value="1"/>
</dbReference>
<sequence>MQIGLFQQQSLRLAMSKELSQAISLLQYSSLEVLAFLQEQALHNPLIDFHEPNFSVQQNRQYQAKSSQDYQNIGLKERETLTDHLNLQLMLVKMSEEERICIAYLIQSLDDNGYLTEEVDVIAQALNQQVEVVEKALATIQQLEPAGVGARSLQECLILQLKRKQRLTPEAELVLTQHFEEFAYKKWPQLVKKLHLSLMQLKQIHDDIFVLNPRPGLSYVHDHEKFIIPDFIVKRESNRLAAYANEDIELNVSINNQYEQSLSDQHHPEVVSYLQEKYREIHWIVKGLHTRKKTLKDIMDALLIEQRTFFEKGPHYLKPLTMKELASMIDVHESTISRATKNKYIQTPFGTFDMKYFFTNSIQSTVDADTSATYVKALIQQLVDQEDKKKPRSDQQIVDLLEKDHNIVISRRTVAKYREQLNILSSSKRKTF</sequence>
<dbReference type="PANTHER" id="PTHR32248:SF4">
    <property type="entry name" value="RNA POLYMERASE SIGMA-54 FACTOR"/>
    <property type="match status" value="1"/>
</dbReference>
<comment type="caution">
    <text evidence="11">The sequence shown here is derived from an EMBL/GenBank/DDBJ whole genome shotgun (WGS) entry which is preliminary data.</text>
</comment>
<accession>A0ABS2QZ98</accession>
<evidence type="ECO:0000256" key="1">
    <source>
        <dbReference type="ARBA" id="ARBA00008798"/>
    </source>
</evidence>
<dbReference type="NCBIfam" id="TIGR02395">
    <property type="entry name" value="rpoN_sigma"/>
    <property type="match status" value="1"/>
</dbReference>
<keyword evidence="2" id="KW-0240">DNA-directed RNA polymerase</keyword>
<reference evidence="11 12" key="1">
    <citation type="submission" date="2021-01" db="EMBL/GenBank/DDBJ databases">
        <title>Genomic Encyclopedia of Type Strains, Phase IV (KMG-IV): sequencing the most valuable type-strain genomes for metagenomic binning, comparative biology and taxonomic classification.</title>
        <authorList>
            <person name="Goeker M."/>
        </authorList>
    </citation>
    <scope>NUCLEOTIDE SEQUENCE [LARGE SCALE GENOMIC DNA]</scope>
    <source>
        <strain evidence="11 12">DSM 104297</strain>
    </source>
</reference>
<dbReference type="PIRSF" id="PIRSF000774">
    <property type="entry name" value="RpoN"/>
    <property type="match status" value="1"/>
</dbReference>
<dbReference type="Pfam" id="PF04963">
    <property type="entry name" value="Sigma54_CBD"/>
    <property type="match status" value="1"/>
</dbReference>
<keyword evidence="6" id="KW-0731">Sigma factor</keyword>
<evidence type="ECO:0000259" key="9">
    <source>
        <dbReference type="Pfam" id="PF04552"/>
    </source>
</evidence>
<dbReference type="PROSITE" id="PS00717">
    <property type="entry name" value="SIGMA54_1"/>
    <property type="match status" value="1"/>
</dbReference>
<dbReference type="InterPro" id="IPR007634">
    <property type="entry name" value="RNA_pol_sigma_54_DNA-bd"/>
</dbReference>
<keyword evidence="8" id="KW-0804">Transcription</keyword>
<keyword evidence="3" id="KW-0808">Transferase</keyword>
<dbReference type="RefSeq" id="WP_205188526.1">
    <property type="nucleotide sequence ID" value="NZ_JAFBFC010000007.1"/>
</dbReference>
<dbReference type="InterPro" id="IPR007046">
    <property type="entry name" value="RNA_pol_sigma_54_core-bd"/>
</dbReference>
<proteinExistence type="inferred from homology"/>
<dbReference type="PROSITE" id="PS00718">
    <property type="entry name" value="SIGMA54_2"/>
    <property type="match status" value="1"/>
</dbReference>
<evidence type="ECO:0000256" key="2">
    <source>
        <dbReference type="ARBA" id="ARBA00022478"/>
    </source>
</evidence>
<organism evidence="11 12">
    <name type="scientific">Priestia iocasae</name>
    <dbReference type="NCBI Taxonomy" id="2291674"/>
    <lineage>
        <taxon>Bacteria</taxon>
        <taxon>Bacillati</taxon>
        <taxon>Bacillota</taxon>
        <taxon>Bacilli</taxon>
        <taxon>Bacillales</taxon>
        <taxon>Bacillaceae</taxon>
        <taxon>Priestia</taxon>
    </lineage>
</organism>
<evidence type="ECO:0000256" key="3">
    <source>
        <dbReference type="ARBA" id="ARBA00022679"/>
    </source>
</evidence>
<keyword evidence="4" id="KW-0548">Nucleotidyltransferase</keyword>
<protein>
    <submittedName>
        <fullName evidence="11">RNA polymerase sigma-54 factor</fullName>
    </submittedName>
</protein>
<evidence type="ECO:0000313" key="12">
    <source>
        <dbReference type="Proteomes" id="UP000809829"/>
    </source>
</evidence>
<dbReference type="InterPro" id="IPR038709">
    <property type="entry name" value="RpoN_core-bd_sf"/>
</dbReference>
<evidence type="ECO:0000256" key="7">
    <source>
        <dbReference type="ARBA" id="ARBA00023125"/>
    </source>
</evidence>
<dbReference type="PRINTS" id="PR00045">
    <property type="entry name" value="SIGMA54FCT"/>
</dbReference>
<dbReference type="Gene3D" id="1.10.10.60">
    <property type="entry name" value="Homeodomain-like"/>
    <property type="match status" value="1"/>
</dbReference>
<feature type="domain" description="RNA polymerase sigma factor 54 DNA-binding" evidence="9">
    <location>
        <begin position="272"/>
        <end position="430"/>
    </location>
</feature>
<evidence type="ECO:0000256" key="6">
    <source>
        <dbReference type="ARBA" id="ARBA00023082"/>
    </source>
</evidence>
<feature type="domain" description="RNA polymerase sigma factor 54 core-binding" evidence="10">
    <location>
        <begin position="76"/>
        <end position="258"/>
    </location>
</feature>
<evidence type="ECO:0000259" key="10">
    <source>
        <dbReference type="Pfam" id="PF04963"/>
    </source>
</evidence>
<evidence type="ECO:0000313" key="11">
    <source>
        <dbReference type="EMBL" id="MBM7704523.1"/>
    </source>
</evidence>